<feature type="compositionally biased region" description="Basic and acidic residues" evidence="1">
    <location>
        <begin position="81"/>
        <end position="94"/>
    </location>
</feature>
<keyword evidence="5" id="KW-1185">Reference proteome</keyword>
<evidence type="ECO:0000313" key="4">
    <source>
        <dbReference type="Proteomes" id="UP000078550"/>
    </source>
</evidence>
<dbReference type="AlphaFoldDB" id="A0A1A8YTR7"/>
<dbReference type="EMBL" id="FLRE01000102">
    <property type="protein sequence ID" value="SBT35482.1"/>
    <property type="molecule type" value="Genomic_DNA"/>
</dbReference>
<feature type="compositionally biased region" description="Polar residues" evidence="1">
    <location>
        <begin position="96"/>
        <end position="109"/>
    </location>
</feature>
<sequence length="135" mass="14875">MIGDYAWGEAGKQNGDVCIHTVVAWTINKKACVMRGKEGSSLKRKNGKSQSGKSQRGKCQRGKSQRGKSQRGKCQRGKSQNGKEKDEDAKDKGQKVSQSDPVESISPSQVCDKRGKAKWRLELQSKVALNRQLAI</sequence>
<name>A0A1A8YTR7_PLAOA</name>
<evidence type="ECO:0000313" key="5">
    <source>
        <dbReference type="Proteomes" id="UP000078555"/>
    </source>
</evidence>
<evidence type="ECO:0000313" key="3">
    <source>
        <dbReference type="EMBL" id="SBT35482.1"/>
    </source>
</evidence>
<feature type="compositionally biased region" description="Basic residues" evidence="1">
    <location>
        <begin position="55"/>
        <end position="76"/>
    </location>
</feature>
<dbReference type="Proteomes" id="UP000078550">
    <property type="component" value="Unassembled WGS sequence"/>
</dbReference>
<evidence type="ECO:0000256" key="1">
    <source>
        <dbReference type="SAM" id="MobiDB-lite"/>
    </source>
</evidence>
<accession>A0A1A8YTR7</accession>
<reference evidence="4 5" key="1">
    <citation type="submission" date="2016-05" db="EMBL/GenBank/DDBJ databases">
        <authorList>
            <person name="Naeem Raeece"/>
        </authorList>
    </citation>
    <scope>NUCLEOTIDE SEQUENCE [LARGE SCALE GENOMIC DNA]</scope>
</reference>
<proteinExistence type="predicted"/>
<feature type="region of interest" description="Disordered" evidence="1">
    <location>
        <begin position="34"/>
        <end position="116"/>
    </location>
</feature>
<reference evidence="2" key="2">
    <citation type="submission" date="2016-05" db="EMBL/GenBank/DDBJ databases">
        <authorList>
            <person name="Lavstsen T."/>
            <person name="Jespersen J.S."/>
        </authorList>
    </citation>
    <scope>NUCLEOTIDE SEQUENCE [LARGE SCALE GENOMIC DNA]</scope>
</reference>
<protein>
    <submittedName>
        <fullName evidence="2">Uncharacterized protein</fullName>
    </submittedName>
</protein>
<dbReference type="EMBL" id="FLRD01000078">
    <property type="protein sequence ID" value="SBT35045.1"/>
    <property type="molecule type" value="Genomic_DNA"/>
</dbReference>
<dbReference type="Proteomes" id="UP000078555">
    <property type="component" value="Unassembled WGS sequence"/>
</dbReference>
<gene>
    <name evidence="2" type="ORF">POVWA1_025440</name>
    <name evidence="3" type="ORF">POVWA2_025260</name>
</gene>
<evidence type="ECO:0000313" key="2">
    <source>
        <dbReference type="EMBL" id="SBT35045.1"/>
    </source>
</evidence>
<organism evidence="2 5">
    <name type="scientific">Plasmodium ovale wallikeri</name>
    <dbReference type="NCBI Taxonomy" id="864142"/>
    <lineage>
        <taxon>Eukaryota</taxon>
        <taxon>Sar</taxon>
        <taxon>Alveolata</taxon>
        <taxon>Apicomplexa</taxon>
        <taxon>Aconoidasida</taxon>
        <taxon>Haemosporida</taxon>
        <taxon>Plasmodiidae</taxon>
        <taxon>Plasmodium</taxon>
        <taxon>Plasmodium (Plasmodium)</taxon>
    </lineage>
</organism>